<gene>
    <name evidence="3" type="ORF">TSUD_267900</name>
</gene>
<dbReference type="AlphaFoldDB" id="A0A2Z6P7M4"/>
<dbReference type="GO" id="GO:0009507">
    <property type="term" value="C:chloroplast"/>
    <property type="evidence" value="ECO:0007669"/>
    <property type="project" value="TreeGrafter"/>
</dbReference>
<feature type="compositionally biased region" description="Polar residues" evidence="1">
    <location>
        <begin position="52"/>
        <end position="61"/>
    </location>
</feature>
<dbReference type="Proteomes" id="UP000242715">
    <property type="component" value="Unassembled WGS sequence"/>
</dbReference>
<reference evidence="4" key="1">
    <citation type="journal article" date="2017" name="Front. Plant Sci.">
        <title>Climate Clever Clovers: New Paradigm to Reduce the Environmental Footprint of Ruminants by Breeding Low Methanogenic Forages Utilizing Haplotype Variation.</title>
        <authorList>
            <person name="Kaur P."/>
            <person name="Appels R."/>
            <person name="Bayer P.E."/>
            <person name="Keeble-Gagnere G."/>
            <person name="Wang J."/>
            <person name="Hirakawa H."/>
            <person name="Shirasawa K."/>
            <person name="Vercoe P."/>
            <person name="Stefanova K."/>
            <person name="Durmic Z."/>
            <person name="Nichols P."/>
            <person name="Revell C."/>
            <person name="Isobe S.N."/>
            <person name="Edwards D."/>
            <person name="Erskine W."/>
        </authorList>
    </citation>
    <scope>NUCLEOTIDE SEQUENCE [LARGE SCALE GENOMIC DNA]</scope>
    <source>
        <strain evidence="4">cv. Daliak</strain>
    </source>
</reference>
<keyword evidence="4" id="KW-1185">Reference proteome</keyword>
<dbReference type="PANTHER" id="PTHR37385:SF2">
    <property type="entry name" value="PROTEIN LPA2"/>
    <property type="match status" value="1"/>
</dbReference>
<evidence type="ECO:0000313" key="3">
    <source>
        <dbReference type="EMBL" id="GAU44295.1"/>
    </source>
</evidence>
<accession>A0A2Z6P7M4</accession>
<protein>
    <submittedName>
        <fullName evidence="3">Uncharacterized protein</fullName>
    </submittedName>
</protein>
<feature type="region of interest" description="Disordered" evidence="1">
    <location>
        <begin position="1"/>
        <end position="61"/>
    </location>
</feature>
<name>A0A2Z6P7M4_TRISU</name>
<feature type="compositionally biased region" description="Low complexity" evidence="1">
    <location>
        <begin position="13"/>
        <end position="24"/>
    </location>
</feature>
<evidence type="ECO:0000256" key="2">
    <source>
        <dbReference type="SAM" id="Phobius"/>
    </source>
</evidence>
<evidence type="ECO:0000313" key="4">
    <source>
        <dbReference type="Proteomes" id="UP000242715"/>
    </source>
</evidence>
<feature type="transmembrane region" description="Helical" evidence="2">
    <location>
        <begin position="67"/>
        <end position="88"/>
    </location>
</feature>
<keyword evidence="2" id="KW-0472">Membrane</keyword>
<dbReference type="PANTHER" id="PTHR37385">
    <property type="entry name" value="PROTEIN LOW PSII ACCUMULATION 2, CHLOROPLASTIC"/>
    <property type="match status" value="1"/>
</dbReference>
<proteinExistence type="predicted"/>
<dbReference type="OrthoDB" id="568307at2759"/>
<keyword evidence="2" id="KW-1133">Transmembrane helix</keyword>
<dbReference type="EMBL" id="DF974032">
    <property type="protein sequence ID" value="GAU44295.1"/>
    <property type="molecule type" value="Genomic_DNA"/>
</dbReference>
<keyword evidence="2" id="KW-0812">Transmembrane</keyword>
<sequence length="91" mass="10024">MKRRNQVEKTGLVSEQEQQPVQQSGNENGSVKQRERGSTIIRRNPVEKPAFSSKQEQPVQPSANENAFVLAWLGFGSVILVEGIALAASVY</sequence>
<evidence type="ECO:0000256" key="1">
    <source>
        <dbReference type="SAM" id="MobiDB-lite"/>
    </source>
</evidence>
<organism evidence="3 4">
    <name type="scientific">Trifolium subterraneum</name>
    <name type="common">Subterranean clover</name>
    <dbReference type="NCBI Taxonomy" id="3900"/>
    <lineage>
        <taxon>Eukaryota</taxon>
        <taxon>Viridiplantae</taxon>
        <taxon>Streptophyta</taxon>
        <taxon>Embryophyta</taxon>
        <taxon>Tracheophyta</taxon>
        <taxon>Spermatophyta</taxon>
        <taxon>Magnoliopsida</taxon>
        <taxon>eudicotyledons</taxon>
        <taxon>Gunneridae</taxon>
        <taxon>Pentapetalae</taxon>
        <taxon>rosids</taxon>
        <taxon>fabids</taxon>
        <taxon>Fabales</taxon>
        <taxon>Fabaceae</taxon>
        <taxon>Papilionoideae</taxon>
        <taxon>50 kb inversion clade</taxon>
        <taxon>NPAAA clade</taxon>
        <taxon>Hologalegina</taxon>
        <taxon>IRL clade</taxon>
        <taxon>Trifolieae</taxon>
        <taxon>Trifolium</taxon>
    </lineage>
</organism>
<dbReference type="InterPro" id="IPR038789">
    <property type="entry name" value="LPA2-like"/>
</dbReference>